<reference evidence="3" key="1">
    <citation type="journal article" date="2016" name="Nat. Genet.">
        <title>A high-quality carrot genome assembly provides new insights into carotenoid accumulation and asterid genome evolution.</title>
        <authorList>
            <person name="Iorizzo M."/>
            <person name="Ellison S."/>
            <person name="Senalik D."/>
            <person name="Zeng P."/>
            <person name="Satapoomin P."/>
            <person name="Huang J."/>
            <person name="Bowman M."/>
            <person name="Iovene M."/>
            <person name="Sanseverino W."/>
            <person name="Cavagnaro P."/>
            <person name="Yildiz M."/>
            <person name="Macko-Podgorni A."/>
            <person name="Moranska E."/>
            <person name="Grzebelus E."/>
            <person name="Grzebelus D."/>
            <person name="Ashrafi H."/>
            <person name="Zheng Z."/>
            <person name="Cheng S."/>
            <person name="Spooner D."/>
            <person name="Van Deynze A."/>
            <person name="Simon P."/>
        </authorList>
    </citation>
    <scope>NUCLEOTIDE SEQUENCE</scope>
    <source>
        <tissue evidence="3">Leaf</tissue>
    </source>
</reference>
<dbReference type="SUPFAM" id="SSF46934">
    <property type="entry name" value="UBA-like"/>
    <property type="match status" value="1"/>
</dbReference>
<dbReference type="SUPFAM" id="SSF143503">
    <property type="entry name" value="PUG domain-like"/>
    <property type="match status" value="1"/>
</dbReference>
<name>A0AAF0W3X0_DAUCS</name>
<protein>
    <recommendedName>
        <fullName evidence="2">UBA domain-containing protein</fullName>
    </recommendedName>
</protein>
<dbReference type="CDD" id="cd14290">
    <property type="entry name" value="UBA_PUB_plant"/>
    <property type="match status" value="1"/>
</dbReference>
<dbReference type="InterPro" id="IPR036339">
    <property type="entry name" value="PUB-like_dom_sf"/>
</dbReference>
<dbReference type="SMART" id="SM00580">
    <property type="entry name" value="PUG"/>
    <property type="match status" value="1"/>
</dbReference>
<feature type="domain" description="UBA" evidence="2">
    <location>
        <begin position="87"/>
        <end position="128"/>
    </location>
</feature>
<sequence>MLYYSNSNRYIASSIGLALRCILGSIFETKDGSIHVATSSITRNWKLDFSCHFKFSDLYWYLNTIQNLTLYYYQVGEFFTLGMAIPEVDMKLLEELQAMGFPLNRATRALHFCGNSSLVDAINWVIDHETDADIDEMPLIPVNIEVQAPGPFFMTEQLKLKAHELRNRAQGRTGIGEKQSEREKERIKRSKELLEAKRIAEENERKRFIALKEAEKAEEKRAREKIRQKLQQDKLERRSKLELPPDDLASVYPAISMIQKQKAVQLPKKFTTKAELMSECLRSLRRKNKHDEAGVRKAFQTLLYYITNVTKDPGEERFRRIRLSNPRFVDRVGRFKEGVDFLELCGFERTEGDKFLYLSRDKFEAETFRSAGTQLESAITNPFFGLISS</sequence>
<reference evidence="3" key="2">
    <citation type="submission" date="2022-03" db="EMBL/GenBank/DDBJ databases">
        <title>Draft title - Genomic analysis of global carrot germplasm unveils the trajectory of domestication and the origin of high carotenoid orange carrot.</title>
        <authorList>
            <person name="Iorizzo M."/>
            <person name="Ellison S."/>
            <person name="Senalik D."/>
            <person name="Macko-Podgorni A."/>
            <person name="Grzebelus D."/>
            <person name="Bostan H."/>
            <person name="Rolling W."/>
            <person name="Curaba J."/>
            <person name="Simon P."/>
        </authorList>
    </citation>
    <scope>NUCLEOTIDE SEQUENCE</scope>
    <source>
        <tissue evidence="3">Leaf</tissue>
    </source>
</reference>
<evidence type="ECO:0000256" key="1">
    <source>
        <dbReference type="SAM" id="Coils"/>
    </source>
</evidence>
<dbReference type="Gene3D" id="1.10.8.10">
    <property type="entry name" value="DNA helicase RuvA subunit, C-terminal domain"/>
    <property type="match status" value="1"/>
</dbReference>
<dbReference type="InterPro" id="IPR009060">
    <property type="entry name" value="UBA-like_sf"/>
</dbReference>
<dbReference type="Pfam" id="PF09409">
    <property type="entry name" value="PUB"/>
    <property type="match status" value="1"/>
</dbReference>
<gene>
    <name evidence="3" type="ORF">DCAR_0100290</name>
</gene>
<dbReference type="PANTHER" id="PTHR46713">
    <property type="entry name" value="F13M7.16 PROTEIN"/>
    <property type="match status" value="1"/>
</dbReference>
<accession>A0AAF0W3X0</accession>
<dbReference type="InterPro" id="IPR018997">
    <property type="entry name" value="PUB_domain"/>
</dbReference>
<dbReference type="PANTHER" id="PTHR46713:SF7">
    <property type="entry name" value="UBX DOMAIN-CONTAINING PROTEIN 1-LIKE"/>
    <property type="match status" value="1"/>
</dbReference>
<keyword evidence="1" id="KW-0175">Coiled coil</keyword>
<evidence type="ECO:0000259" key="2">
    <source>
        <dbReference type="PROSITE" id="PS50030"/>
    </source>
</evidence>
<dbReference type="InterPro" id="IPR015940">
    <property type="entry name" value="UBA"/>
</dbReference>
<dbReference type="SMART" id="SM00165">
    <property type="entry name" value="UBA"/>
    <property type="match status" value="1"/>
</dbReference>
<dbReference type="Pfam" id="PF22562">
    <property type="entry name" value="UBA_7"/>
    <property type="match status" value="1"/>
</dbReference>
<keyword evidence="4" id="KW-1185">Reference proteome</keyword>
<dbReference type="Gene3D" id="1.20.58.2190">
    <property type="match status" value="1"/>
</dbReference>
<dbReference type="AlphaFoldDB" id="A0AAF0W3X0"/>
<dbReference type="PROSITE" id="PS50030">
    <property type="entry name" value="UBA"/>
    <property type="match status" value="1"/>
</dbReference>
<evidence type="ECO:0000313" key="4">
    <source>
        <dbReference type="Proteomes" id="UP000077755"/>
    </source>
</evidence>
<proteinExistence type="predicted"/>
<dbReference type="Proteomes" id="UP000077755">
    <property type="component" value="Chromosome 1"/>
</dbReference>
<dbReference type="EMBL" id="CP093343">
    <property type="protein sequence ID" value="WOG81145.1"/>
    <property type="molecule type" value="Genomic_DNA"/>
</dbReference>
<organism evidence="3 4">
    <name type="scientific">Daucus carota subsp. sativus</name>
    <name type="common">Carrot</name>
    <dbReference type="NCBI Taxonomy" id="79200"/>
    <lineage>
        <taxon>Eukaryota</taxon>
        <taxon>Viridiplantae</taxon>
        <taxon>Streptophyta</taxon>
        <taxon>Embryophyta</taxon>
        <taxon>Tracheophyta</taxon>
        <taxon>Spermatophyta</taxon>
        <taxon>Magnoliopsida</taxon>
        <taxon>eudicotyledons</taxon>
        <taxon>Gunneridae</taxon>
        <taxon>Pentapetalae</taxon>
        <taxon>asterids</taxon>
        <taxon>campanulids</taxon>
        <taxon>Apiales</taxon>
        <taxon>Apiaceae</taxon>
        <taxon>Apioideae</taxon>
        <taxon>Scandiceae</taxon>
        <taxon>Daucinae</taxon>
        <taxon>Daucus</taxon>
        <taxon>Daucus sect. Daucus</taxon>
    </lineage>
</organism>
<feature type="coiled-coil region" evidence="1">
    <location>
        <begin position="177"/>
        <end position="236"/>
    </location>
</feature>
<evidence type="ECO:0000313" key="3">
    <source>
        <dbReference type="EMBL" id="WOG81145.1"/>
    </source>
</evidence>